<feature type="coiled-coil region" evidence="1">
    <location>
        <begin position="55"/>
        <end position="114"/>
    </location>
</feature>
<reference evidence="3" key="4">
    <citation type="submission" date="2009-03" db="EMBL/GenBank/DDBJ databases">
        <authorList>
            <person name="Gang L."/>
        </authorList>
    </citation>
    <scope>NUCLEOTIDE SEQUENCE</scope>
    <source>
        <strain evidence="3">Anhui</strain>
    </source>
</reference>
<organism evidence="2">
    <name type="scientific">Schistosoma japonicum</name>
    <name type="common">Blood fluke</name>
    <dbReference type="NCBI Taxonomy" id="6182"/>
    <lineage>
        <taxon>Eukaryota</taxon>
        <taxon>Metazoa</taxon>
        <taxon>Spiralia</taxon>
        <taxon>Lophotrochozoa</taxon>
        <taxon>Platyhelminthes</taxon>
        <taxon>Trematoda</taxon>
        <taxon>Digenea</taxon>
        <taxon>Strigeidida</taxon>
        <taxon>Schistosomatoidea</taxon>
        <taxon>Schistosomatidae</taxon>
        <taxon>Schistosoma</taxon>
    </lineage>
</organism>
<reference evidence="2" key="2">
    <citation type="journal article" date="2006" name="PLoS Pathog.">
        <title>New perspectives on host-parasite interplay by comparative transcriptomic and proteomic analyses of Schistosoma japonicum.</title>
        <authorList>
            <person name="Liu F."/>
            <person name="Lu J."/>
            <person name="Hu W."/>
            <person name="Wang S.Y."/>
            <person name="Cui S.J."/>
            <person name="Chi M."/>
            <person name="Yan Q."/>
            <person name="Wang X.R."/>
            <person name="Song H.D."/>
            <person name="Xu X.N."/>
            <person name="Wang J.J."/>
            <person name="Zhang X.L."/>
            <person name="Zhang X."/>
            <person name="Wang Z.Q."/>
            <person name="Xue C.L."/>
            <person name="Brindley P.J."/>
            <person name="McManus D.P."/>
            <person name="Yang P.Y."/>
            <person name="Feng Z."/>
            <person name="Chen Z."/>
            <person name="Han Z.G."/>
        </authorList>
    </citation>
    <scope>NUCLEOTIDE SEQUENCE</scope>
</reference>
<dbReference type="AlphaFoldDB" id="Q5D8Q8"/>
<proteinExistence type="evidence at transcript level"/>
<evidence type="ECO:0000313" key="3">
    <source>
        <dbReference type="EMBL" id="CAX69939.1"/>
    </source>
</evidence>
<accession>Q5D8Q8</accession>
<evidence type="ECO:0000313" key="2">
    <source>
        <dbReference type="EMBL" id="AAW27798.1"/>
    </source>
</evidence>
<keyword evidence="1" id="KW-0175">Coiled coil</keyword>
<name>Q5D8Q8_SCHJA</name>
<reference evidence="3" key="3">
    <citation type="journal article" date="2009" name="Nature">
        <title>The Schistosoma japonicum genome reveals features of host-parasite interplay.</title>
        <authorList>
            <person name="Liu F."/>
            <person name="Zhou Y."/>
            <person name="Wang Z.Q."/>
            <person name="Lu G."/>
            <person name="Zheng H."/>
            <person name="Brindley P.J."/>
            <person name="McManus D.P."/>
            <person name="Blair D."/>
            <person name="Zhang Q.H."/>
            <person name="Zhong Y."/>
            <person name="Wang S."/>
            <person name="Han Z.G."/>
            <person name="Chen Z."/>
        </authorList>
    </citation>
    <scope>NUCLEOTIDE SEQUENCE</scope>
    <source>
        <strain evidence="3">Anhui</strain>
    </source>
</reference>
<protein>
    <submittedName>
        <fullName evidence="3">Hypotheticial protein</fullName>
    </submittedName>
    <submittedName>
        <fullName evidence="2">SJCHGC07069 protein</fullName>
    </submittedName>
</protein>
<evidence type="ECO:0000256" key="1">
    <source>
        <dbReference type="SAM" id="Coils"/>
    </source>
</evidence>
<dbReference type="EMBL" id="FN314206">
    <property type="protein sequence ID" value="CAX69939.1"/>
    <property type="molecule type" value="mRNA"/>
</dbReference>
<dbReference type="EMBL" id="AY816066">
    <property type="protein sequence ID" value="AAW27798.1"/>
    <property type="molecule type" value="mRNA"/>
</dbReference>
<reference evidence="2" key="1">
    <citation type="submission" date="2004-11" db="EMBL/GenBank/DDBJ databases">
        <title>The full-length cDNA sequences of Schistosoma japonicum genes.</title>
        <authorList>
            <person name="Han Z."/>
        </authorList>
    </citation>
    <scope>NUCLEOTIDE SEQUENCE</scope>
</reference>
<sequence length="208" mass="23521">MTTLSEGVGVIKTIVEKYLNESSFLKLNTVSQLDDLLNADHLPVDLSQMSLQLAISSAEVSLDNLRFEDDELQRECEELSRRFEQCIARRNADLLEKEATLEEHRLKLKVAKAKLAIYENFTKTKFTINQNSVTAFIFNPDNMVQLTVPETLTGTDICQIMSPSGNNAMELTIAGNEIKQMKSLWSHMKVSSKWKHLIEVNSLAKVSE</sequence>